<accession>A0A158NPU5</accession>
<comment type="similarity">
    <text evidence="6">Belongs to the WD repeat WDR6 family.</text>
</comment>
<keyword evidence="4" id="KW-0819">tRNA processing</keyword>
<dbReference type="Gene3D" id="2.130.10.10">
    <property type="entry name" value="YVTN repeat-like/Quinoprotein amine dehydrogenase"/>
    <property type="match status" value="4"/>
</dbReference>
<dbReference type="InterPro" id="IPR036322">
    <property type="entry name" value="WD40_repeat_dom_sf"/>
</dbReference>
<keyword evidence="5" id="KW-0677">Repeat</keyword>
<dbReference type="InterPro" id="IPR051973">
    <property type="entry name" value="tRNA_Anticodon_Mtase-Reg"/>
</dbReference>
<evidence type="ECO:0000256" key="6">
    <source>
        <dbReference type="ARBA" id="ARBA00038255"/>
    </source>
</evidence>
<dbReference type="PANTHER" id="PTHR14344:SF3">
    <property type="entry name" value="WD REPEAT-CONTAINING PROTEIN 6"/>
    <property type="match status" value="1"/>
</dbReference>
<dbReference type="EnsemblMetazoa" id="XM_012204163.1">
    <property type="protein sequence ID" value="XP_012059553.1"/>
    <property type="gene ID" value="LOC105622750"/>
</dbReference>
<reference evidence="9" key="2">
    <citation type="submission" date="2016-04" db="UniProtKB">
        <authorList>
            <consortium name="EnsemblMetazoa"/>
        </authorList>
    </citation>
    <scope>IDENTIFICATION</scope>
</reference>
<organism evidence="9 10">
    <name type="scientific">Atta cephalotes</name>
    <name type="common">Leafcutter ant</name>
    <dbReference type="NCBI Taxonomy" id="12957"/>
    <lineage>
        <taxon>Eukaryota</taxon>
        <taxon>Metazoa</taxon>
        <taxon>Ecdysozoa</taxon>
        <taxon>Arthropoda</taxon>
        <taxon>Hexapoda</taxon>
        <taxon>Insecta</taxon>
        <taxon>Pterygota</taxon>
        <taxon>Neoptera</taxon>
        <taxon>Endopterygota</taxon>
        <taxon>Hymenoptera</taxon>
        <taxon>Apocrita</taxon>
        <taxon>Aculeata</taxon>
        <taxon>Formicoidea</taxon>
        <taxon>Formicidae</taxon>
        <taxon>Myrmicinae</taxon>
        <taxon>Atta</taxon>
    </lineage>
</organism>
<feature type="repeat" description="WD" evidence="8">
    <location>
        <begin position="191"/>
        <end position="232"/>
    </location>
</feature>
<dbReference type="KEGG" id="acep:105622750"/>
<keyword evidence="3 8" id="KW-0853">WD repeat</keyword>
<evidence type="ECO:0000256" key="7">
    <source>
        <dbReference type="ARBA" id="ARBA00040154"/>
    </source>
</evidence>
<dbReference type="InParanoid" id="A0A158NPU5"/>
<comment type="subcellular location">
    <subcellularLocation>
        <location evidence="1">Cytoplasm</location>
    </subcellularLocation>
</comment>
<evidence type="ECO:0000313" key="9">
    <source>
        <dbReference type="EnsemblMetazoa" id="XP_012059553.1"/>
    </source>
</evidence>
<dbReference type="Proteomes" id="UP000005205">
    <property type="component" value="Unassembled WGS sequence"/>
</dbReference>
<dbReference type="PROSITE" id="PS50294">
    <property type="entry name" value="WD_REPEATS_REGION"/>
    <property type="match status" value="1"/>
</dbReference>
<dbReference type="SMART" id="SM00320">
    <property type="entry name" value="WD40"/>
    <property type="match status" value="10"/>
</dbReference>
<evidence type="ECO:0000256" key="4">
    <source>
        <dbReference type="ARBA" id="ARBA00022694"/>
    </source>
</evidence>
<dbReference type="GO" id="GO:0005737">
    <property type="term" value="C:cytoplasm"/>
    <property type="evidence" value="ECO:0007669"/>
    <property type="project" value="UniProtKB-SubCell"/>
</dbReference>
<evidence type="ECO:0000256" key="1">
    <source>
        <dbReference type="ARBA" id="ARBA00004496"/>
    </source>
</evidence>
<dbReference type="SUPFAM" id="SSF50978">
    <property type="entry name" value="WD40 repeat-like"/>
    <property type="match status" value="3"/>
</dbReference>
<protein>
    <recommendedName>
        <fullName evidence="7">tRNA (34-2'-O)-methyltransferase regulator WDR6</fullName>
    </recommendedName>
</protein>
<dbReference type="Pfam" id="PF00400">
    <property type="entry name" value="WD40"/>
    <property type="match status" value="1"/>
</dbReference>
<dbReference type="AlphaFoldDB" id="A0A158NPU5"/>
<name>A0A158NPU5_ATTCE</name>
<dbReference type="OrthoDB" id="5594999at2759"/>
<dbReference type="FunCoup" id="A0A158NPU5">
    <property type="interactions" value="996"/>
</dbReference>
<proteinExistence type="inferred from homology"/>
<keyword evidence="10" id="KW-1185">Reference proteome</keyword>
<dbReference type="InterPro" id="IPR001680">
    <property type="entry name" value="WD40_rpt"/>
</dbReference>
<dbReference type="InterPro" id="IPR015943">
    <property type="entry name" value="WD40/YVTN_repeat-like_dom_sf"/>
</dbReference>
<keyword evidence="2" id="KW-0963">Cytoplasm</keyword>
<dbReference type="PANTHER" id="PTHR14344">
    <property type="entry name" value="WD REPEAT PROTEIN"/>
    <property type="match status" value="1"/>
</dbReference>
<dbReference type="PROSITE" id="PS50082">
    <property type="entry name" value="WD_REPEATS_2"/>
    <property type="match status" value="1"/>
</dbReference>
<evidence type="ECO:0000256" key="8">
    <source>
        <dbReference type="PROSITE-ProRule" id="PRU00221"/>
    </source>
</evidence>
<evidence type="ECO:0000256" key="2">
    <source>
        <dbReference type="ARBA" id="ARBA00022490"/>
    </source>
</evidence>
<evidence type="ECO:0000256" key="3">
    <source>
        <dbReference type="ARBA" id="ARBA00022574"/>
    </source>
</evidence>
<evidence type="ECO:0000313" key="10">
    <source>
        <dbReference type="Proteomes" id="UP000005205"/>
    </source>
</evidence>
<dbReference type="GO" id="GO:0030488">
    <property type="term" value="P:tRNA methylation"/>
    <property type="evidence" value="ECO:0007669"/>
    <property type="project" value="TreeGrafter"/>
</dbReference>
<reference evidence="10" key="1">
    <citation type="journal article" date="2011" name="PLoS Genet.">
        <title>The genome sequence of the leaf-cutter ant Atta cephalotes reveals insights into its obligate symbiotic lifestyle.</title>
        <authorList>
            <person name="Suen G."/>
            <person name="Teiling C."/>
            <person name="Li L."/>
            <person name="Holt C."/>
            <person name="Abouheif E."/>
            <person name="Bornberg-Bauer E."/>
            <person name="Bouffard P."/>
            <person name="Caldera E.J."/>
            <person name="Cash E."/>
            <person name="Cavanaugh A."/>
            <person name="Denas O."/>
            <person name="Elhaik E."/>
            <person name="Fave M.J."/>
            <person name="Gadau J."/>
            <person name="Gibson J.D."/>
            <person name="Graur D."/>
            <person name="Grubbs K.J."/>
            <person name="Hagen D.E."/>
            <person name="Harkins T.T."/>
            <person name="Helmkampf M."/>
            <person name="Hu H."/>
            <person name="Johnson B.R."/>
            <person name="Kim J."/>
            <person name="Marsh S.E."/>
            <person name="Moeller J.A."/>
            <person name="Munoz-Torres M.C."/>
            <person name="Murphy M.C."/>
            <person name="Naughton M.C."/>
            <person name="Nigam S."/>
            <person name="Overson R."/>
            <person name="Rajakumar R."/>
            <person name="Reese J.T."/>
            <person name="Scott J.J."/>
            <person name="Smith C.R."/>
            <person name="Tao S."/>
            <person name="Tsutsui N.D."/>
            <person name="Viljakainen L."/>
            <person name="Wissler L."/>
            <person name="Yandell M.D."/>
            <person name="Zimmer F."/>
            <person name="Taylor J."/>
            <person name="Slater S.C."/>
            <person name="Clifton S.W."/>
            <person name="Warren W.C."/>
            <person name="Elsik C.G."/>
            <person name="Smith C.D."/>
            <person name="Weinstock G.M."/>
            <person name="Gerardo N.M."/>
            <person name="Currie C.R."/>
        </authorList>
    </citation>
    <scope>NUCLEOTIDE SEQUENCE [LARGE SCALE GENOMIC DNA]</scope>
</reference>
<sequence length="1072" mass="123372">MCTKMQNEMASLLLRTEILAIRCVGKIIFIGMGPTLYVFRNCKFECKLDCLYPSNIHGIVVGTDKILAVFGAKSICICKLVEIEHNIRIRKQSTNQFNDWIIAAKWISFKKEIRLAVLFAHNYISIYNIFNKTCQIIRCQETCILYGGSISGISQENLVIFSGTVFQEILIWKVDNRCNDTNKRMPVLHRLIGHKGVIFSVICDPSLRFICSTSDDRSVRFWKVTEDENSKSNNINWQTVKIVPIKAMFMHTARVWKALIRNDIVLTIGEDSLICTWSLSGNLLNKTHYKAPIWSIDISEDNIVYVGGGDGSVHMQPFEHYKSLETIFLSGGNDTCNFPKYVSYLYDDTILVFTELGTLLHYNKEMMLKNTIYLTKEHYYIVQVSPNRNFVALASRDGYAIVYEEYLGTLRQFTEKNKIMDSQILSLQWLNNSDLIVCGTNGLLKLLSSNLTVHAECILPPSRERWLTAAIIYKDVNPPVNYGISYNLLICGDRAGNIYVYDLKYIYFDTVINIDISRKPIQTLNKIHGKIGVQSFCIFGENLITSGRDGMLRFYQIHLIKDSFIYTKPLVMLHKKKMPMDWISGMLKVNTKKIGGTEKNEIFFVFGFKQVEFIIYNLLNENVVVRIPCGGGHRSWDCVISHTKASFVYIKNKQVHVCDMNSSLFLSHPVLQNGFHIKETCCLRYISIKQSDHYRENIFISGSEDCTLRISSIFEYDFQWNVFKNLGTFNGHLSGIRCLSVVELNMLHESEFQYLVFSGGGRAQLKIWKLNFNFQSINPKNSHSIKKLNMSCFDMNSHMLYKQNQYCKKPWQETKQSCIEEPETRYMDIYAYYPKLNYVLIFVACADGYLRLFVYDIITNNTYLKVSTKYIDRCILKIHILLFKPKVIVLTMSTDGKLRFFDFTDMVSKIHEDANSGNQNILNFDNIPFAEFSLHQSGINCFDLKDMNENEYLLVTGGDDNLLNVIYFQIYLSENKLSAEILSKWNTASAHSTQIVGVKLKSNIICSVGIDQQVITYNYSCSNGVVHVDILNQVFTSVTDVQGMELYGYPNHDKSWNDFICIYGRGFEIMSI</sequence>
<dbReference type="eggNOG" id="KOG0974">
    <property type="taxonomic scope" value="Eukaryota"/>
</dbReference>
<evidence type="ECO:0000256" key="5">
    <source>
        <dbReference type="ARBA" id="ARBA00022737"/>
    </source>
</evidence>
<gene>
    <name evidence="9" type="primary">105622750</name>
</gene>
<dbReference type="EMBL" id="ADTU01022755">
    <property type="status" value="NOT_ANNOTATED_CDS"/>
    <property type="molecule type" value="Genomic_DNA"/>
</dbReference>
<dbReference type="STRING" id="12957.A0A158NPU5"/>